<evidence type="ECO:0000259" key="2">
    <source>
        <dbReference type="PROSITE" id="PS50943"/>
    </source>
</evidence>
<dbReference type="PROSITE" id="PS50943">
    <property type="entry name" value="HTH_CROC1"/>
    <property type="match status" value="1"/>
</dbReference>
<dbReference type="SMART" id="SM00530">
    <property type="entry name" value="HTH_XRE"/>
    <property type="match status" value="1"/>
</dbReference>
<dbReference type="RefSeq" id="WP_308476785.1">
    <property type="nucleotide sequence ID" value="NZ_OY726394.1"/>
</dbReference>
<feature type="domain" description="HTH cro/C1-type" evidence="2">
    <location>
        <begin position="20"/>
        <end position="74"/>
    </location>
</feature>
<evidence type="ECO:0000313" key="3">
    <source>
        <dbReference type="EMBL" id="CAJ1497776.1"/>
    </source>
</evidence>
<gene>
    <name evidence="3" type="ORF">MU0083_001761</name>
</gene>
<dbReference type="PANTHER" id="PTHR46797:SF1">
    <property type="entry name" value="METHYLPHOSPHONATE SYNTHASE"/>
    <property type="match status" value="1"/>
</dbReference>
<evidence type="ECO:0000256" key="1">
    <source>
        <dbReference type="ARBA" id="ARBA00023125"/>
    </source>
</evidence>
<keyword evidence="1" id="KW-0238">DNA-binding</keyword>
<evidence type="ECO:0000313" key="4">
    <source>
        <dbReference type="Proteomes" id="UP001190336"/>
    </source>
</evidence>
<dbReference type="SUPFAM" id="SSF47413">
    <property type="entry name" value="lambda repressor-like DNA-binding domains"/>
    <property type="match status" value="1"/>
</dbReference>
<dbReference type="InterPro" id="IPR001387">
    <property type="entry name" value="Cro/C1-type_HTH"/>
</dbReference>
<protein>
    <submittedName>
        <fullName evidence="3">Helix-turn-helix domain-containing protein</fullName>
    </submittedName>
</protein>
<dbReference type="PANTHER" id="PTHR46797">
    <property type="entry name" value="HTH-TYPE TRANSCRIPTIONAL REGULATOR"/>
    <property type="match status" value="1"/>
</dbReference>
<dbReference type="EMBL" id="OY726394">
    <property type="protein sequence ID" value="CAJ1497776.1"/>
    <property type="molecule type" value="Genomic_DNA"/>
</dbReference>
<sequence>MTERAKPDSRRGDHAVGQRIAARRKELEWDRKRLAEEAGVSYPYISQLETGYRNASYRQQVAIATALGVSLDELFAPEELRDQVQVSAVTPEVSAPNRSALSTAVARAVAEIESLPSAVRLDALNQIQLSVVRGLTSTRLIERLEPNEVFVFGSNKDGIHDGGAARQAYEKFGAEWGEGHGHHGQSYAIDTMSDFPTLAEEVQTFLGYARRQSQLRFLVTPIGTGVAGYRVGQVAPLFADAPENVRLPAEFTAVLDDLKQREAGKGEA</sequence>
<keyword evidence="4" id="KW-1185">Reference proteome</keyword>
<proteinExistence type="predicted"/>
<dbReference type="Pfam" id="PF01381">
    <property type="entry name" value="HTH_3"/>
    <property type="match status" value="1"/>
</dbReference>
<accession>A0ABN9MZB9</accession>
<dbReference type="InterPro" id="IPR010982">
    <property type="entry name" value="Lambda_DNA-bd_dom_sf"/>
</dbReference>
<name>A0ABN9MZB9_9MYCO</name>
<organism evidence="3 4">
    <name type="scientific">[Mycobacterium] kokjensenii</name>
    <dbReference type="NCBI Taxonomy" id="3064287"/>
    <lineage>
        <taxon>Bacteria</taxon>
        <taxon>Bacillati</taxon>
        <taxon>Actinomycetota</taxon>
        <taxon>Actinomycetes</taxon>
        <taxon>Mycobacteriales</taxon>
        <taxon>Mycobacteriaceae</taxon>
        <taxon>Mycolicibacter</taxon>
    </lineage>
</organism>
<dbReference type="Proteomes" id="UP001190336">
    <property type="component" value="Chromosome"/>
</dbReference>
<reference evidence="3 4" key="1">
    <citation type="submission" date="2023-08" db="EMBL/GenBank/DDBJ databases">
        <authorList>
            <person name="Folkvardsen B D."/>
            <person name="Norman A."/>
        </authorList>
    </citation>
    <scope>NUCLEOTIDE SEQUENCE [LARGE SCALE GENOMIC DNA]</scope>
    <source>
        <strain evidence="3 4">Mu0083</strain>
    </source>
</reference>
<dbReference type="Gene3D" id="1.10.260.40">
    <property type="entry name" value="lambda repressor-like DNA-binding domains"/>
    <property type="match status" value="1"/>
</dbReference>
<dbReference type="InterPro" id="IPR050807">
    <property type="entry name" value="TransReg_Diox_bact_type"/>
</dbReference>
<dbReference type="CDD" id="cd00093">
    <property type="entry name" value="HTH_XRE"/>
    <property type="match status" value="1"/>
</dbReference>